<keyword evidence="2" id="KW-1185">Reference proteome</keyword>
<dbReference type="PANTHER" id="PTHR46254">
    <property type="entry name" value="PROTEIN GVQW1-RELATED"/>
    <property type="match status" value="1"/>
</dbReference>
<evidence type="ECO:0000313" key="1">
    <source>
        <dbReference type="Ensembl" id="ENSMFAP00000056850.1"/>
    </source>
</evidence>
<dbReference type="GeneTree" id="ENSGT00940000161627"/>
<reference evidence="1" key="2">
    <citation type="submission" date="2025-08" db="UniProtKB">
        <authorList>
            <consortium name="Ensembl"/>
        </authorList>
    </citation>
    <scope>IDENTIFICATION</scope>
</reference>
<sequence>MGSCCVTQAEVQWCNLGSLQPSPPRFKQFSCLSFPSTYKYWHVPTCPANFCIFFFFFCRDGVSLCVGQADIKLLTSDDPLSSASQSARIIGMSHRTPPYV</sequence>
<reference evidence="1 2" key="1">
    <citation type="submission" date="2013-03" db="EMBL/GenBank/DDBJ databases">
        <authorList>
            <person name="Warren W."/>
            <person name="Wilson R.K."/>
        </authorList>
    </citation>
    <scope>NUCLEOTIDE SEQUENCE</scope>
</reference>
<dbReference type="AlphaFoldDB" id="A0A7N9CYT6"/>
<organism evidence="1 2">
    <name type="scientific">Macaca fascicularis</name>
    <name type="common">Crab-eating macaque</name>
    <name type="synonym">Cynomolgus monkey</name>
    <dbReference type="NCBI Taxonomy" id="9541"/>
    <lineage>
        <taxon>Eukaryota</taxon>
        <taxon>Metazoa</taxon>
        <taxon>Chordata</taxon>
        <taxon>Craniata</taxon>
        <taxon>Vertebrata</taxon>
        <taxon>Euteleostomi</taxon>
        <taxon>Mammalia</taxon>
        <taxon>Eutheria</taxon>
        <taxon>Euarchontoglires</taxon>
        <taxon>Primates</taxon>
        <taxon>Haplorrhini</taxon>
        <taxon>Catarrhini</taxon>
        <taxon>Cercopithecidae</taxon>
        <taxon>Cercopithecinae</taxon>
        <taxon>Macaca</taxon>
    </lineage>
</organism>
<dbReference type="PANTHER" id="PTHR46254:SF12">
    <property type="entry name" value="RNA BINDING MOTIF SINGLE STRANDED INTERACTING PROTEIN 2"/>
    <property type="match status" value="1"/>
</dbReference>
<accession>A0A7N9CYT6</accession>
<evidence type="ECO:0000313" key="2">
    <source>
        <dbReference type="Proteomes" id="UP000233100"/>
    </source>
</evidence>
<reference evidence="1" key="3">
    <citation type="submission" date="2025-09" db="UniProtKB">
        <authorList>
            <consortium name="Ensembl"/>
        </authorList>
    </citation>
    <scope>IDENTIFICATION</scope>
</reference>
<dbReference type="Proteomes" id="UP000233100">
    <property type="component" value="Chromosome 20"/>
</dbReference>
<protein>
    <submittedName>
        <fullName evidence="1">Uncharacterized protein</fullName>
    </submittedName>
</protein>
<name>A0A7N9CYT6_MACFA</name>
<proteinExistence type="predicted"/>
<dbReference type="Ensembl" id="ENSMFAT00000101033.1">
    <property type="protein sequence ID" value="ENSMFAP00000056850.1"/>
    <property type="gene ID" value="ENSMFAG00000059324.1"/>
</dbReference>
<dbReference type="PRINTS" id="PR02045">
    <property type="entry name" value="F138DOMAIN"/>
</dbReference>